<keyword evidence="4" id="KW-1185">Reference proteome</keyword>
<evidence type="ECO:0000313" key="3">
    <source>
        <dbReference type="EMBL" id="MCL6422859.1"/>
    </source>
</evidence>
<gene>
    <name evidence="3" type="ORF">Bequi_05570</name>
</gene>
<dbReference type="InterPro" id="IPR036388">
    <property type="entry name" value="WH-like_DNA-bd_sf"/>
</dbReference>
<evidence type="ECO:0000256" key="1">
    <source>
        <dbReference type="SAM" id="MobiDB-lite"/>
    </source>
</evidence>
<dbReference type="PROSITE" id="PS50995">
    <property type="entry name" value="HTH_MARR_2"/>
    <property type="match status" value="1"/>
</dbReference>
<feature type="domain" description="HTH marR-type" evidence="2">
    <location>
        <begin position="34"/>
        <end position="179"/>
    </location>
</feature>
<dbReference type="Gene3D" id="1.10.10.10">
    <property type="entry name" value="Winged helix-like DNA-binding domain superfamily/Winged helix DNA-binding domain"/>
    <property type="match status" value="1"/>
</dbReference>
<organism evidence="3 4">
    <name type="scientific">Brachybacterium equifaecis</name>
    <dbReference type="NCBI Taxonomy" id="2910770"/>
    <lineage>
        <taxon>Bacteria</taxon>
        <taxon>Bacillati</taxon>
        <taxon>Actinomycetota</taxon>
        <taxon>Actinomycetes</taxon>
        <taxon>Micrococcales</taxon>
        <taxon>Dermabacteraceae</taxon>
        <taxon>Brachybacterium</taxon>
    </lineage>
</organism>
<dbReference type="Proteomes" id="UP001203761">
    <property type="component" value="Unassembled WGS sequence"/>
</dbReference>
<dbReference type="SMART" id="SM00347">
    <property type="entry name" value="HTH_MARR"/>
    <property type="match status" value="1"/>
</dbReference>
<dbReference type="InterPro" id="IPR036390">
    <property type="entry name" value="WH_DNA-bd_sf"/>
</dbReference>
<dbReference type="InterPro" id="IPR000835">
    <property type="entry name" value="HTH_MarR-typ"/>
</dbReference>
<evidence type="ECO:0000259" key="2">
    <source>
        <dbReference type="PROSITE" id="PS50995"/>
    </source>
</evidence>
<proteinExistence type="predicted"/>
<dbReference type="EMBL" id="JAKNCJ010000002">
    <property type="protein sequence ID" value="MCL6422859.1"/>
    <property type="molecule type" value="Genomic_DNA"/>
</dbReference>
<comment type="caution">
    <text evidence="3">The sequence shown here is derived from an EMBL/GenBank/DDBJ whole genome shotgun (WGS) entry which is preliminary data.</text>
</comment>
<reference evidence="3" key="1">
    <citation type="submission" date="2022-02" db="EMBL/GenBank/DDBJ databases">
        <authorList>
            <person name="Lee M."/>
            <person name="Kim S.-J."/>
            <person name="Jung M.-Y."/>
        </authorList>
    </citation>
    <scope>NUCLEOTIDE SEQUENCE</scope>
    <source>
        <strain evidence="3">JHP9</strain>
    </source>
</reference>
<name>A0ABT0QZB4_9MICO</name>
<dbReference type="PANTHER" id="PTHR33164:SF99">
    <property type="entry name" value="MARR FAMILY REGULATORY PROTEIN"/>
    <property type="match status" value="1"/>
</dbReference>
<sequence>MQTTDEAEAAATPKAAETTAGAVAAEPPAAAPATEWLTPAEQQAWRRFLFGVNFLMENVSAALEQDPEIDLSLDEYEILVRLSESEGGRIRMSGLADQVVHSRSRLTHTIARLEKRGIVERVRCSADGRGREAVLTAAGIDLLRRAAPVHVQSVRDLLLDVIGSADLLELGRILGATLPEDAPVTLGTSGPHSEV</sequence>
<dbReference type="RefSeq" id="WP_249736973.1">
    <property type="nucleotide sequence ID" value="NZ_JAKNCJ010000002.1"/>
</dbReference>
<dbReference type="Pfam" id="PF01047">
    <property type="entry name" value="MarR"/>
    <property type="match status" value="1"/>
</dbReference>
<dbReference type="SUPFAM" id="SSF46785">
    <property type="entry name" value="Winged helix' DNA-binding domain"/>
    <property type="match status" value="1"/>
</dbReference>
<dbReference type="InterPro" id="IPR039422">
    <property type="entry name" value="MarR/SlyA-like"/>
</dbReference>
<feature type="region of interest" description="Disordered" evidence="1">
    <location>
        <begin position="1"/>
        <end position="33"/>
    </location>
</feature>
<protein>
    <submittedName>
        <fullName evidence="3">MarR family transcriptional regulator</fullName>
    </submittedName>
</protein>
<evidence type="ECO:0000313" key="4">
    <source>
        <dbReference type="Proteomes" id="UP001203761"/>
    </source>
</evidence>
<accession>A0ABT0QZB4</accession>
<feature type="compositionally biased region" description="Low complexity" evidence="1">
    <location>
        <begin position="9"/>
        <end position="33"/>
    </location>
</feature>
<dbReference type="PANTHER" id="PTHR33164">
    <property type="entry name" value="TRANSCRIPTIONAL REGULATOR, MARR FAMILY"/>
    <property type="match status" value="1"/>
</dbReference>